<dbReference type="InterPro" id="IPR011659">
    <property type="entry name" value="WD40"/>
</dbReference>
<organism evidence="1 2">
    <name type="scientific">Luteitalea pratensis</name>
    <dbReference type="NCBI Taxonomy" id="1855912"/>
    <lineage>
        <taxon>Bacteria</taxon>
        <taxon>Pseudomonadati</taxon>
        <taxon>Acidobacteriota</taxon>
        <taxon>Vicinamibacteria</taxon>
        <taxon>Vicinamibacterales</taxon>
        <taxon>Vicinamibacteraceae</taxon>
        <taxon>Luteitalea</taxon>
    </lineage>
</organism>
<name>A0A143PNM1_LUTPR</name>
<dbReference type="SUPFAM" id="SSF82171">
    <property type="entry name" value="DPP6 N-terminal domain-like"/>
    <property type="match status" value="1"/>
</dbReference>
<keyword evidence="2" id="KW-1185">Reference proteome</keyword>
<reference evidence="2" key="2">
    <citation type="submission" date="2016-04" db="EMBL/GenBank/DDBJ databases">
        <title>First Complete Genome Sequence of a Subdivision 6 Acidobacterium.</title>
        <authorList>
            <person name="Huang S."/>
            <person name="Vieira S."/>
            <person name="Bunk B."/>
            <person name="Riedel T."/>
            <person name="Sproeer C."/>
            <person name="Overmann J."/>
        </authorList>
    </citation>
    <scope>NUCLEOTIDE SEQUENCE [LARGE SCALE GENOMIC DNA]</scope>
    <source>
        <strain evidence="2">DSM 100886 HEG_-6_39</strain>
    </source>
</reference>
<accession>A0A143PNM1</accession>
<dbReference type="KEGG" id="abac:LuPra_02599"/>
<dbReference type="Proteomes" id="UP000076079">
    <property type="component" value="Chromosome"/>
</dbReference>
<dbReference type="InterPro" id="IPR011042">
    <property type="entry name" value="6-blade_b-propeller_TolB-like"/>
</dbReference>
<protein>
    <submittedName>
        <fullName evidence="1">Translocation protein TolB</fullName>
    </submittedName>
</protein>
<evidence type="ECO:0000313" key="1">
    <source>
        <dbReference type="EMBL" id="AMY09384.1"/>
    </source>
</evidence>
<dbReference type="EMBL" id="CP015136">
    <property type="protein sequence ID" value="AMY09384.1"/>
    <property type="molecule type" value="Genomic_DNA"/>
</dbReference>
<evidence type="ECO:0000313" key="2">
    <source>
        <dbReference type="Proteomes" id="UP000076079"/>
    </source>
</evidence>
<gene>
    <name evidence="1" type="ORF">LuPra_02599</name>
</gene>
<sequence length="255" mass="27369">MGEPWTVHPATVHVISALGGTARRVSALPARAQLSWSPDSAWLAVATAPAVGDAPGGIHLISMATGEARAITRPDPPTFHLAPTFSADGRAVAYASCQRLDLCDVYVVQLDADLKPSATTGLLVRQPVPITGTAWTRDGRWIVYANFAWSEELNTLWRVRVTAHDAPEGIEFGGRAQFQSVATGVDRLAFVRHHQDADVYRLLPGNAPSAIVKSTRVEFHPRYSPDGLQLAFESGGRVAVAKSGSRTPMARVLCN</sequence>
<proteinExistence type="predicted"/>
<dbReference type="Gene3D" id="2.120.10.30">
    <property type="entry name" value="TolB, C-terminal domain"/>
    <property type="match status" value="2"/>
</dbReference>
<dbReference type="AlphaFoldDB" id="A0A143PNM1"/>
<reference evidence="1 2" key="1">
    <citation type="journal article" date="2016" name="Genome Announc.">
        <title>First Complete Genome Sequence of a Subdivision 6 Acidobacterium Strain.</title>
        <authorList>
            <person name="Huang S."/>
            <person name="Vieira S."/>
            <person name="Bunk B."/>
            <person name="Riedel T."/>
            <person name="Sproer C."/>
            <person name="Overmann J."/>
        </authorList>
    </citation>
    <scope>NUCLEOTIDE SEQUENCE [LARGE SCALE GENOMIC DNA]</scope>
    <source>
        <strain evidence="2">DSM 100886 HEG_-6_39</strain>
    </source>
</reference>
<dbReference type="Pfam" id="PF07676">
    <property type="entry name" value="PD40"/>
    <property type="match status" value="2"/>
</dbReference>